<evidence type="ECO:0000313" key="1">
    <source>
        <dbReference type="EMBL" id="KAL0444743.1"/>
    </source>
</evidence>
<dbReference type="CDD" id="cd09272">
    <property type="entry name" value="RNase_HI_RT_Ty1"/>
    <property type="match status" value="1"/>
</dbReference>
<sequence length="169" mass="19142">MVQIDERQAWIYSLPDQHHISSVDGEHVSLLEPLGNQLVMSKMPSQPLKVHVLILNELLIPYVPSLICIPMLEHPRDPRCCPYCQLEITCHAVKRILCYLQDDQKRTSGYVLCLGTKIISWASKKQKPIAFSSAKAEYIVATDAACEAIGLRRILRDVDQHQETPTNLV</sequence>
<reference evidence="1" key="1">
    <citation type="submission" date="2020-06" db="EMBL/GenBank/DDBJ databases">
        <authorList>
            <person name="Li T."/>
            <person name="Hu X."/>
            <person name="Zhang T."/>
            <person name="Song X."/>
            <person name="Zhang H."/>
            <person name="Dai N."/>
            <person name="Sheng W."/>
            <person name="Hou X."/>
            <person name="Wei L."/>
        </authorList>
    </citation>
    <scope>NUCLEOTIDE SEQUENCE</scope>
    <source>
        <strain evidence="1">KEN1</strain>
        <tissue evidence="1">Leaf</tissue>
    </source>
</reference>
<reference evidence="1" key="2">
    <citation type="journal article" date="2024" name="Plant">
        <title>Genomic evolution and insights into agronomic trait innovations of Sesamum species.</title>
        <authorList>
            <person name="Miao H."/>
            <person name="Wang L."/>
            <person name="Qu L."/>
            <person name="Liu H."/>
            <person name="Sun Y."/>
            <person name="Le M."/>
            <person name="Wang Q."/>
            <person name="Wei S."/>
            <person name="Zheng Y."/>
            <person name="Lin W."/>
            <person name="Duan Y."/>
            <person name="Cao H."/>
            <person name="Xiong S."/>
            <person name="Wang X."/>
            <person name="Wei L."/>
            <person name="Li C."/>
            <person name="Ma Q."/>
            <person name="Ju M."/>
            <person name="Zhao R."/>
            <person name="Li G."/>
            <person name="Mu C."/>
            <person name="Tian Q."/>
            <person name="Mei H."/>
            <person name="Zhang T."/>
            <person name="Gao T."/>
            <person name="Zhang H."/>
        </authorList>
    </citation>
    <scope>NUCLEOTIDE SEQUENCE</scope>
    <source>
        <strain evidence="1">KEN1</strain>
    </source>
</reference>
<name>A0AAW2WTC7_9LAMI</name>
<gene>
    <name evidence="1" type="ORF">Slati_2197000</name>
</gene>
<evidence type="ECO:0008006" key="2">
    <source>
        <dbReference type="Google" id="ProtNLM"/>
    </source>
</evidence>
<dbReference type="EMBL" id="JACGWN010000007">
    <property type="protein sequence ID" value="KAL0444743.1"/>
    <property type="molecule type" value="Genomic_DNA"/>
</dbReference>
<dbReference type="PANTHER" id="PTHR11439">
    <property type="entry name" value="GAG-POL-RELATED RETROTRANSPOSON"/>
    <property type="match status" value="1"/>
</dbReference>
<accession>A0AAW2WTC7</accession>
<dbReference type="AlphaFoldDB" id="A0AAW2WTC7"/>
<protein>
    <recommendedName>
        <fullName evidence="2">Reverse transcriptase/retrotransposon-derived protein RNase H-like domain-containing protein</fullName>
    </recommendedName>
</protein>
<organism evidence="1">
    <name type="scientific">Sesamum latifolium</name>
    <dbReference type="NCBI Taxonomy" id="2727402"/>
    <lineage>
        <taxon>Eukaryota</taxon>
        <taxon>Viridiplantae</taxon>
        <taxon>Streptophyta</taxon>
        <taxon>Embryophyta</taxon>
        <taxon>Tracheophyta</taxon>
        <taxon>Spermatophyta</taxon>
        <taxon>Magnoliopsida</taxon>
        <taxon>eudicotyledons</taxon>
        <taxon>Gunneridae</taxon>
        <taxon>Pentapetalae</taxon>
        <taxon>asterids</taxon>
        <taxon>lamiids</taxon>
        <taxon>Lamiales</taxon>
        <taxon>Pedaliaceae</taxon>
        <taxon>Sesamum</taxon>
    </lineage>
</organism>
<dbReference type="PANTHER" id="PTHR11439:SF463">
    <property type="entry name" value="REVERSE TRANSCRIPTASE TY1_COPIA-TYPE DOMAIN-CONTAINING PROTEIN"/>
    <property type="match status" value="1"/>
</dbReference>
<comment type="caution">
    <text evidence="1">The sequence shown here is derived from an EMBL/GenBank/DDBJ whole genome shotgun (WGS) entry which is preliminary data.</text>
</comment>
<proteinExistence type="predicted"/>